<dbReference type="Pfam" id="PF00753">
    <property type="entry name" value="Lactamase_B"/>
    <property type="match status" value="1"/>
</dbReference>
<evidence type="ECO:0000313" key="2">
    <source>
        <dbReference type="EMBL" id="TMQ61217.1"/>
    </source>
</evidence>
<comment type="caution">
    <text evidence="2">The sequence shown here is derived from an EMBL/GenBank/DDBJ whole genome shotgun (WGS) entry which is preliminary data.</text>
</comment>
<dbReference type="InterPro" id="IPR036866">
    <property type="entry name" value="RibonucZ/Hydroxyglut_hydro"/>
</dbReference>
<dbReference type="Gene3D" id="3.60.15.10">
    <property type="entry name" value="Ribonuclease Z/Hydroxyacylglutathione hydrolase-like"/>
    <property type="match status" value="1"/>
</dbReference>
<dbReference type="SUPFAM" id="SSF55811">
    <property type="entry name" value="Nudix"/>
    <property type="match status" value="1"/>
</dbReference>
<dbReference type="SMART" id="SM00849">
    <property type="entry name" value="Lactamase_B"/>
    <property type="match status" value="1"/>
</dbReference>
<dbReference type="AlphaFoldDB" id="A0A538TCB5"/>
<dbReference type="Gene3D" id="1.10.10.10">
    <property type="entry name" value="Winged helix-like DNA-binding domain superfamily/Winged helix DNA-binding domain"/>
    <property type="match status" value="1"/>
</dbReference>
<dbReference type="InterPro" id="IPR015797">
    <property type="entry name" value="NUDIX_hydrolase-like_dom_sf"/>
</dbReference>
<name>A0A538TCB5_UNCEI</name>
<dbReference type="PANTHER" id="PTHR23131:SF0">
    <property type="entry name" value="ENDORIBONUCLEASE LACTB2"/>
    <property type="match status" value="1"/>
</dbReference>
<dbReference type="InterPro" id="IPR000086">
    <property type="entry name" value="NUDIX_hydrolase_dom"/>
</dbReference>
<reference evidence="2 3" key="1">
    <citation type="journal article" date="2019" name="Nat. Microbiol.">
        <title>Mediterranean grassland soil C-N compound turnover is dependent on rainfall and depth, and is mediated by genomically divergent microorganisms.</title>
        <authorList>
            <person name="Diamond S."/>
            <person name="Andeer P.F."/>
            <person name="Li Z."/>
            <person name="Crits-Christoph A."/>
            <person name="Burstein D."/>
            <person name="Anantharaman K."/>
            <person name="Lane K.R."/>
            <person name="Thomas B.C."/>
            <person name="Pan C."/>
            <person name="Northen T.R."/>
            <person name="Banfield J.F."/>
        </authorList>
    </citation>
    <scope>NUCLEOTIDE SEQUENCE [LARGE SCALE GENOMIC DNA]</scope>
    <source>
        <strain evidence="2">WS_5</strain>
    </source>
</reference>
<feature type="domain" description="Nudix hydrolase" evidence="1">
    <location>
        <begin position="5"/>
        <end position="186"/>
    </location>
</feature>
<dbReference type="PROSITE" id="PS51462">
    <property type="entry name" value="NUDIX"/>
    <property type="match status" value="1"/>
</dbReference>
<dbReference type="EMBL" id="VBOV01000039">
    <property type="protein sequence ID" value="TMQ61217.1"/>
    <property type="molecule type" value="Genomic_DNA"/>
</dbReference>
<dbReference type="InterPro" id="IPR001279">
    <property type="entry name" value="Metallo-B-lactamas"/>
</dbReference>
<evidence type="ECO:0000313" key="3">
    <source>
        <dbReference type="Proteomes" id="UP000320913"/>
    </source>
</evidence>
<accession>A0A538TCB5</accession>
<dbReference type="InterPro" id="IPR041516">
    <property type="entry name" value="LACTB2_WH"/>
</dbReference>
<sequence>MPETPLRPAASLVLVSRAPAVRLLWVKRAEANPFLGGFHSFPGGRVSREDGPTEEEALETTMMRCAVRETFEETGMLVGLQGQAPPSETQRTLREQLLNGNVEFWPSMEGLGLSLDRAALLAAGRWITPPFSRMRFNTMFFVAEIQDPRPPDVWPGELESGEWIDPREALRLWDEDRVALAMPALHAIQVIAAAAAQGAGGSALERLAAGLAGIPEANGVPSRHVILHPGIVMVPLRTETLLPATHTNAVVVGDRDLVVIDPGTADPSDLAPLFEVVDAALKHGASVKAILLTHRHKDHLLGAELLRGRWKAPVWGHPSISDRVRLDRELTGGERIELQGPHPRRLLAVPTPGHSKSHVAFFEERSRTLIAGDLVSTLGTVVINPPDGNMGEYMRSLERVRELGAQALLPGHGPPSRGVDHLIEALIEHRRQRESRILRALEGGPMTEETLREEVYKDTPGAAAELAARTLEAHLEKLIEEGKVRKEGGRVILSTP</sequence>
<dbReference type="InterPro" id="IPR050662">
    <property type="entry name" value="Sec-metab_biosynth-thioest"/>
</dbReference>
<dbReference type="Pfam" id="PF17778">
    <property type="entry name" value="WHD_BLACT"/>
    <property type="match status" value="1"/>
</dbReference>
<protein>
    <submittedName>
        <fullName evidence="2">MBL fold metallo-hydrolase</fullName>
    </submittedName>
</protein>
<evidence type="ECO:0000259" key="1">
    <source>
        <dbReference type="PROSITE" id="PS51462"/>
    </source>
</evidence>
<dbReference type="CDD" id="cd18870">
    <property type="entry name" value="NUDIX_AcylCoAdiphos_Nudt19"/>
    <property type="match status" value="1"/>
</dbReference>
<dbReference type="GO" id="GO:0016787">
    <property type="term" value="F:hydrolase activity"/>
    <property type="evidence" value="ECO:0007669"/>
    <property type="project" value="UniProtKB-KW"/>
</dbReference>
<dbReference type="SUPFAM" id="SSF56281">
    <property type="entry name" value="Metallo-hydrolase/oxidoreductase"/>
    <property type="match status" value="1"/>
</dbReference>
<dbReference type="Gene3D" id="3.90.79.10">
    <property type="entry name" value="Nucleoside Triphosphate Pyrophosphohydrolase"/>
    <property type="match status" value="1"/>
</dbReference>
<dbReference type="PANTHER" id="PTHR23131">
    <property type="entry name" value="ENDORIBONUCLEASE LACTB2"/>
    <property type="match status" value="1"/>
</dbReference>
<gene>
    <name evidence="2" type="ORF">E6K75_01725</name>
</gene>
<organism evidence="2 3">
    <name type="scientific">Eiseniibacteriota bacterium</name>
    <dbReference type="NCBI Taxonomy" id="2212470"/>
    <lineage>
        <taxon>Bacteria</taxon>
        <taxon>Candidatus Eiseniibacteriota</taxon>
    </lineage>
</organism>
<proteinExistence type="predicted"/>
<dbReference type="Proteomes" id="UP000320913">
    <property type="component" value="Unassembled WGS sequence"/>
</dbReference>
<dbReference type="InterPro" id="IPR036388">
    <property type="entry name" value="WH-like_DNA-bd_sf"/>
</dbReference>
<keyword evidence="2" id="KW-0378">Hydrolase</keyword>